<evidence type="ECO:0000313" key="1">
    <source>
        <dbReference type="EMBL" id="AKQ69078.1"/>
    </source>
</evidence>
<organism evidence="1 2">
    <name type="scientific">Pseudomyxococcus hansupus</name>
    <dbReference type="NCBI Taxonomy" id="1297742"/>
    <lineage>
        <taxon>Bacteria</taxon>
        <taxon>Pseudomonadati</taxon>
        <taxon>Myxococcota</taxon>
        <taxon>Myxococcia</taxon>
        <taxon>Myxococcales</taxon>
        <taxon>Cystobacterineae</taxon>
        <taxon>Myxococcaceae</taxon>
        <taxon>Pseudomyxococcus</taxon>
    </lineage>
</organism>
<dbReference type="OrthoDB" id="5510620at2"/>
<proteinExistence type="predicted"/>
<dbReference type="PATRIC" id="fig|1297742.4.peg.6082"/>
<dbReference type="Proteomes" id="UP000009026">
    <property type="component" value="Chromosome"/>
</dbReference>
<keyword evidence="2" id="KW-1185">Reference proteome</keyword>
<dbReference type="KEGG" id="mym:A176_005990"/>
<dbReference type="EMBL" id="CP012109">
    <property type="protein sequence ID" value="AKQ69078.1"/>
    <property type="molecule type" value="Genomic_DNA"/>
</dbReference>
<sequence length="254" mass="28425">MGTLELDITLGNLEEEIQDGLSRLREEGPDAATVLDVCARSRQLGCGLLLIDLDADGFQHALHQSALLYTWLLDQRATQPGLDTYYLCKSRASPLLDALALNQLTLARDMGAKLDTPWAPKMEPEEDFRYFDLLSGPLLERRQDAVRLAAFERCLEEPSTRFDVLSALMREDADAFWAALSALTREWEEGIEADRRQDALDAYFAQTEASIFVEGLALVRLAELWGIPARPRLPFMPAEAFRAPSAPLPEALEF</sequence>
<reference evidence="1 2" key="1">
    <citation type="journal article" date="2016" name="PLoS ONE">
        <title>Complete Genome Sequence and Comparative Genomics of a Novel Myxobacterium Myxococcus hansupus.</title>
        <authorList>
            <person name="Sharma G."/>
            <person name="Narwani T."/>
            <person name="Subramanian S."/>
        </authorList>
    </citation>
    <scope>NUCLEOTIDE SEQUENCE [LARGE SCALE GENOMIC DNA]</scope>
    <source>
        <strain evidence="2">mixupus</strain>
    </source>
</reference>
<protein>
    <submittedName>
        <fullName evidence="1">Uncharacterized protein</fullName>
    </submittedName>
</protein>
<dbReference type="STRING" id="1297742.A176_005990"/>
<name>A0A0H4X5F1_9BACT</name>
<gene>
    <name evidence="1" type="ORF">A176_005990</name>
</gene>
<evidence type="ECO:0000313" key="2">
    <source>
        <dbReference type="Proteomes" id="UP000009026"/>
    </source>
</evidence>
<dbReference type="RefSeq" id="WP_002638340.1">
    <property type="nucleotide sequence ID" value="NZ_CP012109.1"/>
</dbReference>
<accession>A0A0H4X5F1</accession>
<dbReference type="AlphaFoldDB" id="A0A0H4X5F1"/>